<dbReference type="Proteomes" id="UP000178943">
    <property type="component" value="Unassembled WGS sequence"/>
</dbReference>
<comment type="caution">
    <text evidence="1">The sequence shown here is derived from an EMBL/GenBank/DDBJ whole genome shotgun (WGS) entry which is preliminary data.</text>
</comment>
<sequence length="86" mass="10399">MHGNKWQSNKPCHHIYRWLTLRGNFRPERLFELGHGIQILADAINNERFQEEMKRIFKNVISFSPKEYFAFFPYVFEALLLSRLIV</sequence>
<protein>
    <submittedName>
        <fullName evidence="1">Uncharacterized protein</fullName>
    </submittedName>
</protein>
<evidence type="ECO:0000313" key="1">
    <source>
        <dbReference type="EMBL" id="OGF65711.1"/>
    </source>
</evidence>
<reference evidence="1 2" key="1">
    <citation type="journal article" date="2016" name="Nat. Commun.">
        <title>Thousands of microbial genomes shed light on interconnected biogeochemical processes in an aquifer system.</title>
        <authorList>
            <person name="Anantharaman K."/>
            <person name="Brown C.T."/>
            <person name="Hug L.A."/>
            <person name="Sharon I."/>
            <person name="Castelle C.J."/>
            <person name="Probst A.J."/>
            <person name="Thomas B.C."/>
            <person name="Singh A."/>
            <person name="Wilkins M.J."/>
            <person name="Karaoz U."/>
            <person name="Brodie E.L."/>
            <person name="Williams K.H."/>
            <person name="Hubbard S.S."/>
            <person name="Banfield J.F."/>
        </authorList>
    </citation>
    <scope>NUCLEOTIDE SEQUENCE [LARGE SCALE GENOMIC DNA]</scope>
</reference>
<proteinExistence type="predicted"/>
<dbReference type="AlphaFoldDB" id="A0A1F5VRP2"/>
<name>A0A1F5VRP2_9BACT</name>
<accession>A0A1F5VRP2</accession>
<gene>
    <name evidence="1" type="ORF">A2Y62_10385</name>
</gene>
<organism evidence="1 2">
    <name type="scientific">Candidatus Fischerbacteria bacterium RBG_13_37_8</name>
    <dbReference type="NCBI Taxonomy" id="1817863"/>
    <lineage>
        <taxon>Bacteria</taxon>
        <taxon>Candidatus Fischeribacteriota</taxon>
    </lineage>
</organism>
<evidence type="ECO:0000313" key="2">
    <source>
        <dbReference type="Proteomes" id="UP000178943"/>
    </source>
</evidence>
<dbReference type="EMBL" id="MFGW01000109">
    <property type="protein sequence ID" value="OGF65711.1"/>
    <property type="molecule type" value="Genomic_DNA"/>
</dbReference>